<sequence length="1487" mass="156779">MQSVAVTSNLIPTEFVSSDAVSGASGEEHAWLTASIVESVLPTQWNHAQAPTFGVVKASSRVYEDELAVLWISQLEVAELDATAADMNVTLEVLLPETSVCQWVPLDARGRFPPRVRICPPSLSIAMSNASISEGGVFYGNITVVPTKAELYYRVQVFYPPAYIAQAADATLGQSWSTGTSGISSHLLSSFSTTLGSGVGKVTTTSLSLMPIARISGNLSVDVLVVTSTVDIGSDFFGSECYLRASSSKDVYSCLPSAQWKSMTVTSQSMALVIYPVAEAPRFAASPGELSIVENGVAVVTVSNWTLGDTDGSESMYLRLQCGGTSWQKVSVDGISSNGSLDTTSSTTSFELRPLATYRSDTQADLSVQLSPPSYFSGVIGCTLVAHAIDRSGAFVSEDTYEVLSSATVTPVATVPLVSLTTTSFSAVEDGVAVCDSVSALLVDADGSEALFLVVDLGEYDRYVTFVTWRSGESVASFSTKADGAVPSMVFGAPSQRVVAVGAGGVEMHGSVEIGLVAGYSGELHLSIWSTSVERGLLASGVAPDTTVARAGSLQVLVSITPICHVANVVLNPVTTTTKPLVAVPIEVVGSTIDTDGSEVLSAQVAVNSSAVLSLYGTNASENLLAGGDTAVLPRVDSQPVFRVDQTFTVVPRADFVGFFMVNVTVKTTELATGETKFISVVATILVTPVDPVVRLNSVSHAYWNEFVQVPFQRLDAQQEVVNREHLLLYVENRTQVADIYAGFKRLAALTLGAVDLYVIPYTLRDVVSVRPREYWYGYMKLFTLVTTVAFDIASTPNRTAYQGASDGIVILDIPVMIHPRPIVPSSSLATSSRGGFVVGGKPISLTFDSVFPYDGWGRSITGGMASQLAIAPQSIVDSLSTNLSMSVNKAALRGVGAYGLYSAVLTTTTLTNVSNVRLQLVGEAGRGALGFGKSIRVFQVGDNQNVTFPLSDFGLMSELNDLVSVQALIADNAVDGLIVGSTLLTGEAETQWGSTVKFSDLHYEFHGSKSPTCVPAAEPSCLLSRVITVMPRKYVAQTFNVTMKLVSRVSINDTAFGSLSTVTTFARCRVVVTPVPNTPALVLNSASVTMLENISGAFTIVEASTPVIEVDTSFDPLYLDGIQVDRVTVTTPAAAGTAVLLPRSSAMTITSNRLVTLVPRRNFAGSFTIQIGATIIETSTGETTRVSTSVSVSVAVVADTPVMHIATTEIRVNQNVPGEFTVTSIALTDADNSETLRLVISDSSGSALKTAEVSGGAQLVKDNASSKFVLAALPATSSNLLIRLTPVATWFGSTQLQISAMSRESSNGNEATTSVSVTFTVLPVADTPTLVVENTRGQLTQATRVGIVSVGVPNHAKLYATLLTGYLIPRSTDLIEVKWQSQVLSLETMADISSSSLYRLPSTTTLQQPTISVSTAKWVSSITFDVVVVAAISVSGTSQRTSQATTGYLLAKGQRSGFLSTRRECTAKTGSGPHRATRGTASCSCT</sequence>
<dbReference type="OMA" id="PICHVAN"/>
<organism evidence="2 3">
    <name type="scientific">Phytophthora sojae (strain P6497)</name>
    <name type="common">Soybean stem and root rot agent</name>
    <name type="synonym">Phytophthora megasperma f. sp. glycines</name>
    <dbReference type="NCBI Taxonomy" id="1094619"/>
    <lineage>
        <taxon>Eukaryota</taxon>
        <taxon>Sar</taxon>
        <taxon>Stramenopiles</taxon>
        <taxon>Oomycota</taxon>
        <taxon>Peronosporomycetes</taxon>
        <taxon>Peronosporales</taxon>
        <taxon>Peronosporaceae</taxon>
        <taxon>Phytophthora</taxon>
    </lineage>
</organism>
<dbReference type="Proteomes" id="UP000002640">
    <property type="component" value="Unassembled WGS sequence"/>
</dbReference>
<proteinExistence type="predicted"/>
<dbReference type="GeneID" id="20658531"/>
<dbReference type="EMBL" id="JH159155">
    <property type="protein sequence ID" value="EGZ15255.1"/>
    <property type="molecule type" value="Genomic_DNA"/>
</dbReference>
<evidence type="ECO:0000313" key="2">
    <source>
        <dbReference type="EMBL" id="EGZ15255.1"/>
    </source>
</evidence>
<protein>
    <recommendedName>
        <fullName evidence="4">GPS domain-containing protein</fullName>
    </recommendedName>
</protein>
<evidence type="ECO:0000256" key="1">
    <source>
        <dbReference type="SAM" id="MobiDB-lite"/>
    </source>
</evidence>
<dbReference type="KEGG" id="psoj:PHYSODRAFT_505790"/>
<accession>G4ZL33</accession>
<keyword evidence="3" id="KW-1185">Reference proteome</keyword>
<name>G4ZL33_PHYSP</name>
<dbReference type="InParanoid" id="G4ZL33"/>
<reference evidence="2 3" key="1">
    <citation type="journal article" date="2006" name="Science">
        <title>Phytophthora genome sequences uncover evolutionary origins and mechanisms of pathogenesis.</title>
        <authorList>
            <person name="Tyler B.M."/>
            <person name="Tripathy S."/>
            <person name="Zhang X."/>
            <person name="Dehal P."/>
            <person name="Jiang R.H."/>
            <person name="Aerts A."/>
            <person name="Arredondo F.D."/>
            <person name="Baxter L."/>
            <person name="Bensasson D."/>
            <person name="Beynon J.L."/>
            <person name="Chapman J."/>
            <person name="Damasceno C.M."/>
            <person name="Dorrance A.E."/>
            <person name="Dou D."/>
            <person name="Dickerman A.W."/>
            <person name="Dubchak I.L."/>
            <person name="Garbelotto M."/>
            <person name="Gijzen M."/>
            <person name="Gordon S.G."/>
            <person name="Govers F."/>
            <person name="Grunwald N.J."/>
            <person name="Huang W."/>
            <person name="Ivors K.L."/>
            <person name="Jones R.W."/>
            <person name="Kamoun S."/>
            <person name="Krampis K."/>
            <person name="Lamour K.H."/>
            <person name="Lee M.K."/>
            <person name="McDonald W.H."/>
            <person name="Medina M."/>
            <person name="Meijer H.J."/>
            <person name="Nordberg E.K."/>
            <person name="Maclean D.J."/>
            <person name="Ospina-Giraldo M.D."/>
            <person name="Morris P.F."/>
            <person name="Phuntumart V."/>
            <person name="Putnam N.H."/>
            <person name="Rash S."/>
            <person name="Rose J.K."/>
            <person name="Sakihama Y."/>
            <person name="Salamov A.A."/>
            <person name="Savidor A."/>
            <person name="Scheuring C.F."/>
            <person name="Smith B.M."/>
            <person name="Sobral B.W."/>
            <person name="Terry A."/>
            <person name="Torto-Alalibo T.A."/>
            <person name="Win J."/>
            <person name="Xu Z."/>
            <person name="Zhang H."/>
            <person name="Grigoriev I.V."/>
            <person name="Rokhsar D.S."/>
            <person name="Boore J.L."/>
        </authorList>
    </citation>
    <scope>NUCLEOTIDE SEQUENCE [LARGE SCALE GENOMIC DNA]</scope>
    <source>
        <strain evidence="2 3">P6497</strain>
    </source>
</reference>
<evidence type="ECO:0000313" key="3">
    <source>
        <dbReference type="Proteomes" id="UP000002640"/>
    </source>
</evidence>
<evidence type="ECO:0008006" key="4">
    <source>
        <dbReference type="Google" id="ProtNLM"/>
    </source>
</evidence>
<dbReference type="RefSeq" id="XP_009529004.1">
    <property type="nucleotide sequence ID" value="XM_009530709.1"/>
</dbReference>
<feature type="region of interest" description="Disordered" evidence="1">
    <location>
        <begin position="1467"/>
        <end position="1487"/>
    </location>
</feature>
<gene>
    <name evidence="2" type="ORF">PHYSODRAFT_505790</name>
</gene>